<dbReference type="EMBL" id="QBKP01000041">
    <property type="protein sequence ID" value="PTX38713.1"/>
    <property type="molecule type" value="Genomic_DNA"/>
</dbReference>
<evidence type="ECO:0000313" key="1">
    <source>
        <dbReference type="EMBL" id="PTX38713.1"/>
    </source>
</evidence>
<keyword evidence="2" id="KW-1185">Reference proteome</keyword>
<dbReference type="Proteomes" id="UP000244224">
    <property type="component" value="Unassembled WGS sequence"/>
</dbReference>
<comment type="caution">
    <text evidence="1">The sequence shown here is derived from an EMBL/GenBank/DDBJ whole genome shotgun (WGS) entry which is preliminary data.</text>
</comment>
<accession>A0A2T6A4H1</accession>
<evidence type="ECO:0008006" key="3">
    <source>
        <dbReference type="Google" id="ProtNLM"/>
    </source>
</evidence>
<reference evidence="1 2" key="1">
    <citation type="submission" date="2018-04" db="EMBL/GenBank/DDBJ databases">
        <title>Genomic Encyclopedia of Archaeal and Bacterial Type Strains, Phase II (KMG-II): from individual species to whole genera.</title>
        <authorList>
            <person name="Goeker M."/>
        </authorList>
    </citation>
    <scope>NUCLEOTIDE SEQUENCE [LARGE SCALE GENOMIC DNA]</scope>
    <source>
        <strain evidence="1 2">DSM 21823</strain>
    </source>
</reference>
<organism evidence="1 2">
    <name type="scientific">Gemmobacter caeni</name>
    <dbReference type="NCBI Taxonomy" id="589035"/>
    <lineage>
        <taxon>Bacteria</taxon>
        <taxon>Pseudomonadati</taxon>
        <taxon>Pseudomonadota</taxon>
        <taxon>Alphaproteobacteria</taxon>
        <taxon>Rhodobacterales</taxon>
        <taxon>Paracoccaceae</taxon>
        <taxon>Gemmobacter</taxon>
    </lineage>
</organism>
<gene>
    <name evidence="1" type="ORF">C8N34_1417</name>
</gene>
<proteinExistence type="predicted"/>
<dbReference type="AlphaFoldDB" id="A0A2T6A4H1"/>
<evidence type="ECO:0000313" key="2">
    <source>
        <dbReference type="Proteomes" id="UP000244224"/>
    </source>
</evidence>
<dbReference type="OrthoDB" id="7581025at2"/>
<dbReference type="NCBIfam" id="NF047331">
    <property type="entry name" value="phage_HTJ"/>
    <property type="match status" value="1"/>
</dbReference>
<sequence>MTSYTGEQYETLCQMIAKGVTSMDLGNGEKVQFRSLTEMLRIKSMMEAELGLNPKGRSRATYPVYRRG</sequence>
<protein>
    <recommendedName>
        <fullName evidence="3">GpW protein</fullName>
    </recommendedName>
</protein>
<dbReference type="RefSeq" id="WP_108130976.1">
    <property type="nucleotide sequence ID" value="NZ_QBKP01000041.1"/>
</dbReference>
<name>A0A2T6A4H1_9RHOB</name>